<evidence type="ECO:0000313" key="2">
    <source>
        <dbReference type="EMBL" id="GAA2572200.1"/>
    </source>
</evidence>
<organism evidence="2 3">
    <name type="scientific">Microbacterium binotii</name>
    <dbReference type="NCBI Taxonomy" id="462710"/>
    <lineage>
        <taxon>Bacteria</taxon>
        <taxon>Bacillati</taxon>
        <taxon>Actinomycetota</taxon>
        <taxon>Actinomycetes</taxon>
        <taxon>Micrococcales</taxon>
        <taxon>Microbacteriaceae</taxon>
        <taxon>Microbacterium</taxon>
    </lineage>
</organism>
<name>A0ABP6BLS3_9MICO</name>
<keyword evidence="3" id="KW-1185">Reference proteome</keyword>
<keyword evidence="1" id="KW-0732">Signal</keyword>
<dbReference type="EMBL" id="BAAARI010000005">
    <property type="protein sequence ID" value="GAA2572200.1"/>
    <property type="molecule type" value="Genomic_DNA"/>
</dbReference>
<feature type="signal peptide" evidence="1">
    <location>
        <begin position="1"/>
        <end position="23"/>
    </location>
</feature>
<protein>
    <recommendedName>
        <fullName evidence="4">Lipoprotein</fullName>
    </recommendedName>
</protein>
<comment type="caution">
    <text evidence="2">The sequence shown here is derived from an EMBL/GenBank/DDBJ whole genome shotgun (WGS) entry which is preliminary data.</text>
</comment>
<evidence type="ECO:0000313" key="3">
    <source>
        <dbReference type="Proteomes" id="UP001500274"/>
    </source>
</evidence>
<reference evidence="3" key="1">
    <citation type="journal article" date="2019" name="Int. J. Syst. Evol. Microbiol.">
        <title>The Global Catalogue of Microorganisms (GCM) 10K type strain sequencing project: providing services to taxonomists for standard genome sequencing and annotation.</title>
        <authorList>
            <consortium name="The Broad Institute Genomics Platform"/>
            <consortium name="The Broad Institute Genome Sequencing Center for Infectious Disease"/>
            <person name="Wu L."/>
            <person name="Ma J."/>
        </authorList>
    </citation>
    <scope>NUCLEOTIDE SEQUENCE [LARGE SCALE GENOMIC DNA]</scope>
    <source>
        <strain evidence="3">JCM 16365</strain>
    </source>
</reference>
<evidence type="ECO:0008006" key="4">
    <source>
        <dbReference type="Google" id="ProtNLM"/>
    </source>
</evidence>
<sequence length="232" mass="23391">MRRTTTLLTVTGSLLIAAGMLTGCVGEPAPGESAVADLQVDAGWVDGGRMIAVVTEGSSTCVPVAEEAVLTDGVVSVTLADPATDADRPCTADIAQRVTLVGVPEGVDPAQATRVDVTFGNASGSIELPGAEGLAGPGTQTDFLPSAGWLTSGGFALVTWGSSSCAPVVDTIEKTADAEITVTFQTPSADRACTMDMVPRALIGSAGVVTEQAGVELVLVGDTFENTRVPVL</sequence>
<gene>
    <name evidence="2" type="ORF">GCM10009862_08850</name>
</gene>
<evidence type="ECO:0000256" key="1">
    <source>
        <dbReference type="SAM" id="SignalP"/>
    </source>
</evidence>
<feature type="chain" id="PRO_5045945025" description="Lipoprotein" evidence="1">
    <location>
        <begin position="24"/>
        <end position="232"/>
    </location>
</feature>
<dbReference type="RefSeq" id="WP_344227273.1">
    <property type="nucleotide sequence ID" value="NZ_BAAARI010000005.1"/>
</dbReference>
<dbReference type="Proteomes" id="UP001500274">
    <property type="component" value="Unassembled WGS sequence"/>
</dbReference>
<dbReference type="PROSITE" id="PS51257">
    <property type="entry name" value="PROKAR_LIPOPROTEIN"/>
    <property type="match status" value="1"/>
</dbReference>
<accession>A0ABP6BLS3</accession>
<proteinExistence type="predicted"/>